<dbReference type="PANTHER" id="PTHR43606">
    <property type="entry name" value="PHOSPHATASE, PUTATIVE (AFU_ORTHOLOGUE AFUA_6G08710)-RELATED"/>
    <property type="match status" value="1"/>
</dbReference>
<feature type="chain" id="PRO_5007546383" evidence="1">
    <location>
        <begin position="27"/>
        <end position="516"/>
    </location>
</feature>
<dbReference type="SUPFAM" id="SSF56300">
    <property type="entry name" value="Metallo-dependent phosphatases"/>
    <property type="match status" value="1"/>
</dbReference>
<feature type="signal peptide" evidence="1">
    <location>
        <begin position="1"/>
        <end position="26"/>
    </location>
</feature>
<dbReference type="Proteomes" id="UP000072741">
    <property type="component" value="Unassembled WGS sequence"/>
</dbReference>
<dbReference type="Gene3D" id="3.60.21.70">
    <property type="entry name" value="PhoD-like phosphatase"/>
    <property type="match status" value="1"/>
</dbReference>
<dbReference type="AlphaFoldDB" id="A0A147GLA5"/>
<sequence length="516" mass="56285">MPPKAPPLARLSRRLLLQGAAGAALAHPFLNLRAQPGDGAALFALGVASGCPTADGVVLWTRLAPEPLAGGGMGEAPVAVDWELAEDERFTRIAARGRAIALAADAHSVHVEVAGLQPGRDYWYRFTAQGQRSPMGRTRTARAAQDAQPLRLAFGSCQQYEQGFYAAYRDMAAQDIDAVVHLGDYIYEASWGQQHVRRHEAGLPQDLAGYRNRYARYKTDADLQAAHAAFPWFVTWDDHEVQNDYADDRSPQTPDPQRFLALRAAAYQAWWEHMPVPARMRPQGTQARIHGRWRMGGAADLFVLDGRQYRSAHACVPVTGNKGFVDCDERTAAGRSYIGAGQEDWLYQGLAQADGRWTLIAQQTLMATAPRTRGEAQGYWVDGWDGYAANRDRLYAALAARPVRNALVLSGDVHCFWAADLRRDGDAAPLATEFVGGSISSQGPSMATVAALQARNPHLRWGRGDVRGYALATLAPSEARVEFRAVDDVKRADSGVGRLARFVVEHGAPGVHVVAD</sequence>
<keyword evidence="1" id="KW-0732">Signal</keyword>
<dbReference type="RefSeq" id="WP_058644477.1">
    <property type="nucleotide sequence ID" value="NZ_LDSL01000202.1"/>
</dbReference>
<dbReference type="Pfam" id="PF09423">
    <property type="entry name" value="PhoD"/>
    <property type="match status" value="1"/>
</dbReference>
<gene>
    <name evidence="4" type="ORF">NS331_24250</name>
</gene>
<evidence type="ECO:0000259" key="2">
    <source>
        <dbReference type="Pfam" id="PF09423"/>
    </source>
</evidence>
<dbReference type="InterPro" id="IPR052900">
    <property type="entry name" value="Phospholipid_Metab_Enz"/>
</dbReference>
<feature type="domain" description="Phospholipase D N-terminal" evidence="3">
    <location>
        <begin position="45"/>
        <end position="140"/>
    </location>
</feature>
<dbReference type="CDD" id="cd07389">
    <property type="entry name" value="MPP_PhoD"/>
    <property type="match status" value="1"/>
</dbReference>
<name>A0A147GLA5_9BURK</name>
<evidence type="ECO:0000313" key="5">
    <source>
        <dbReference type="Proteomes" id="UP000072741"/>
    </source>
</evidence>
<dbReference type="InterPro" id="IPR029052">
    <property type="entry name" value="Metallo-depent_PP-like"/>
</dbReference>
<proteinExistence type="predicted"/>
<dbReference type="InterPro" id="IPR038607">
    <property type="entry name" value="PhoD-like_sf"/>
</dbReference>
<evidence type="ECO:0000259" key="3">
    <source>
        <dbReference type="Pfam" id="PF16655"/>
    </source>
</evidence>
<comment type="caution">
    <text evidence="4">The sequence shown here is derived from an EMBL/GenBank/DDBJ whole genome shotgun (WGS) entry which is preliminary data.</text>
</comment>
<feature type="domain" description="PhoD-like phosphatase metallophosphatase" evidence="2">
    <location>
        <begin position="152"/>
        <end position="483"/>
    </location>
</feature>
<dbReference type="OrthoDB" id="327733at2"/>
<dbReference type="Gene3D" id="2.60.40.380">
    <property type="entry name" value="Purple acid phosphatase-like, N-terminal"/>
    <property type="match status" value="1"/>
</dbReference>
<dbReference type="InterPro" id="IPR032093">
    <property type="entry name" value="PhoD_N"/>
</dbReference>
<organism evidence="4 5">
    <name type="scientific">Pseudacidovorax intermedius</name>
    <dbReference type="NCBI Taxonomy" id="433924"/>
    <lineage>
        <taxon>Bacteria</taxon>
        <taxon>Pseudomonadati</taxon>
        <taxon>Pseudomonadota</taxon>
        <taxon>Betaproteobacteria</taxon>
        <taxon>Burkholderiales</taxon>
        <taxon>Comamonadaceae</taxon>
        <taxon>Pseudacidovorax</taxon>
    </lineage>
</organism>
<dbReference type="InterPro" id="IPR006311">
    <property type="entry name" value="TAT_signal"/>
</dbReference>
<evidence type="ECO:0000256" key="1">
    <source>
        <dbReference type="SAM" id="SignalP"/>
    </source>
</evidence>
<protein>
    <submittedName>
        <fullName evidence="4">Alkaline phosphatase</fullName>
    </submittedName>
</protein>
<dbReference type="PANTHER" id="PTHR43606:SF2">
    <property type="entry name" value="ALKALINE PHOSPHATASE FAMILY PROTEIN (AFU_ORTHOLOGUE AFUA_5G03860)"/>
    <property type="match status" value="1"/>
</dbReference>
<keyword evidence="5" id="KW-1185">Reference proteome</keyword>
<evidence type="ECO:0000313" key="4">
    <source>
        <dbReference type="EMBL" id="KTT13504.1"/>
    </source>
</evidence>
<accession>A0A147GLA5</accession>
<dbReference type="PROSITE" id="PS51318">
    <property type="entry name" value="TAT"/>
    <property type="match status" value="1"/>
</dbReference>
<reference evidence="4 5" key="1">
    <citation type="journal article" date="2016" name="Front. Microbiol.">
        <title>Genomic Resource of Rice Seed Associated Bacteria.</title>
        <authorList>
            <person name="Midha S."/>
            <person name="Bansal K."/>
            <person name="Sharma S."/>
            <person name="Kumar N."/>
            <person name="Patil P.P."/>
            <person name="Chaudhry V."/>
            <person name="Patil P.B."/>
        </authorList>
    </citation>
    <scope>NUCLEOTIDE SEQUENCE [LARGE SCALE GENOMIC DNA]</scope>
    <source>
        <strain evidence="4 5">NS331</strain>
    </source>
</reference>
<dbReference type="Pfam" id="PF16655">
    <property type="entry name" value="PhoD_N"/>
    <property type="match status" value="1"/>
</dbReference>
<dbReference type="InterPro" id="IPR018946">
    <property type="entry name" value="PhoD-like_MPP"/>
</dbReference>
<dbReference type="EMBL" id="LDSL01000202">
    <property type="protein sequence ID" value="KTT13504.1"/>
    <property type="molecule type" value="Genomic_DNA"/>
</dbReference>
<dbReference type="PATRIC" id="fig|433924.3.peg.2143"/>